<dbReference type="Proteomes" id="UP001322481">
    <property type="component" value="Chromosome"/>
</dbReference>
<organism evidence="1 2">
    <name type="scientific">Mesorhizobium huakuii</name>
    <dbReference type="NCBI Taxonomy" id="28104"/>
    <lineage>
        <taxon>Bacteria</taxon>
        <taxon>Pseudomonadati</taxon>
        <taxon>Pseudomonadota</taxon>
        <taxon>Alphaproteobacteria</taxon>
        <taxon>Hyphomicrobiales</taxon>
        <taxon>Phyllobacteriaceae</taxon>
        <taxon>Mesorhizobium</taxon>
    </lineage>
</organism>
<accession>A0ABZ0VQ64</accession>
<sequence>MSDVRTDLIKPTEPNLLQYRQADSIDGLADILVASLDVLAKAGQIDAACRLAGRACAQLRDVDARQWQKFNALLHRLSKQERWDEP</sequence>
<reference evidence="1 2" key="1">
    <citation type="submission" date="2023-11" db="EMBL/GenBank/DDBJ databases">
        <authorList>
            <person name="Panchal A.K."/>
            <person name="Meaney J.S."/>
            <person name="Karas B.J."/>
            <person name="diCenzo G.C."/>
        </authorList>
    </citation>
    <scope>NUCLEOTIDE SEQUENCE [LARGE SCALE GENOMIC DNA]</scope>
    <source>
        <strain evidence="1 2">NZP2235</strain>
    </source>
</reference>
<dbReference type="RefSeq" id="WP_322414390.1">
    <property type="nucleotide sequence ID" value="NZ_CP139858.1"/>
</dbReference>
<dbReference type="EMBL" id="CP139858">
    <property type="protein sequence ID" value="WQB99607.1"/>
    <property type="molecule type" value="Genomic_DNA"/>
</dbReference>
<gene>
    <name evidence="1" type="ORF">U0R22_003792</name>
</gene>
<protein>
    <submittedName>
        <fullName evidence="1">Uncharacterized protein</fullName>
    </submittedName>
</protein>
<evidence type="ECO:0000313" key="2">
    <source>
        <dbReference type="Proteomes" id="UP001322481"/>
    </source>
</evidence>
<proteinExistence type="predicted"/>
<name>A0ABZ0VQ64_9HYPH</name>
<keyword evidence="2" id="KW-1185">Reference proteome</keyword>
<evidence type="ECO:0000313" key="1">
    <source>
        <dbReference type="EMBL" id="WQB99607.1"/>
    </source>
</evidence>